<dbReference type="Proteomes" id="UP000076858">
    <property type="component" value="Unassembled WGS sequence"/>
</dbReference>
<feature type="compositionally biased region" description="Polar residues" evidence="1">
    <location>
        <begin position="53"/>
        <end position="69"/>
    </location>
</feature>
<sequence>MTTTVKSNISHAHSHTRVDVKYTEWNLGVEIGNVWKLSIAEAQQHTADRLRENTTISPNKRSVSSESGF</sequence>
<comment type="caution">
    <text evidence="2">The sequence shown here is derived from an EMBL/GenBank/DDBJ whole genome shotgun (WGS) entry which is preliminary data.</text>
</comment>
<evidence type="ECO:0000256" key="1">
    <source>
        <dbReference type="SAM" id="MobiDB-lite"/>
    </source>
</evidence>
<protein>
    <submittedName>
        <fullName evidence="2">Uncharacterized protein</fullName>
    </submittedName>
</protein>
<gene>
    <name evidence="2" type="ORF">APZ42_028667</name>
</gene>
<keyword evidence="3" id="KW-1185">Reference proteome</keyword>
<evidence type="ECO:0000313" key="3">
    <source>
        <dbReference type="Proteomes" id="UP000076858"/>
    </source>
</evidence>
<dbReference type="AlphaFoldDB" id="A0A162D6A1"/>
<reference evidence="2 3" key="1">
    <citation type="submission" date="2016-03" db="EMBL/GenBank/DDBJ databases">
        <title>EvidentialGene: Evidence-directed Construction of Genes on Genomes.</title>
        <authorList>
            <person name="Gilbert D.G."/>
            <person name="Choi J.-H."/>
            <person name="Mockaitis K."/>
            <person name="Colbourne J."/>
            <person name="Pfrender M."/>
        </authorList>
    </citation>
    <scope>NUCLEOTIDE SEQUENCE [LARGE SCALE GENOMIC DNA]</scope>
    <source>
        <strain evidence="2 3">Xinb3</strain>
        <tissue evidence="2">Complete organism</tissue>
    </source>
</reference>
<evidence type="ECO:0000313" key="2">
    <source>
        <dbReference type="EMBL" id="KZS07524.1"/>
    </source>
</evidence>
<feature type="region of interest" description="Disordered" evidence="1">
    <location>
        <begin position="47"/>
        <end position="69"/>
    </location>
</feature>
<name>A0A162D6A1_9CRUS</name>
<proteinExistence type="predicted"/>
<dbReference type="EMBL" id="LRGB01002451">
    <property type="protein sequence ID" value="KZS07524.1"/>
    <property type="molecule type" value="Genomic_DNA"/>
</dbReference>
<accession>A0A162D6A1</accession>
<organism evidence="2 3">
    <name type="scientific">Daphnia magna</name>
    <dbReference type="NCBI Taxonomy" id="35525"/>
    <lineage>
        <taxon>Eukaryota</taxon>
        <taxon>Metazoa</taxon>
        <taxon>Ecdysozoa</taxon>
        <taxon>Arthropoda</taxon>
        <taxon>Crustacea</taxon>
        <taxon>Branchiopoda</taxon>
        <taxon>Diplostraca</taxon>
        <taxon>Cladocera</taxon>
        <taxon>Anomopoda</taxon>
        <taxon>Daphniidae</taxon>
        <taxon>Daphnia</taxon>
    </lineage>
</organism>